<reference evidence="1 2" key="1">
    <citation type="submission" date="2020-04" db="EMBL/GenBank/DDBJ databases">
        <title>Perkinsus olseni comparative genomics.</title>
        <authorList>
            <person name="Bogema D.R."/>
        </authorList>
    </citation>
    <scope>NUCLEOTIDE SEQUENCE [LARGE SCALE GENOMIC DNA]</scope>
    <source>
        <strain evidence="1">ATCC PRA-205</strain>
    </source>
</reference>
<dbReference type="InterPro" id="IPR043504">
    <property type="entry name" value="Peptidase_S1_PA_chymotrypsin"/>
</dbReference>
<protein>
    <submittedName>
        <fullName evidence="1">Uncharacterized protein</fullName>
    </submittedName>
</protein>
<sequence>EPWSSDAPECKASEVSLPSIQSRRLKTTPVEASSGSGCLLSLPQSAGPSWRSRNFVLTAAHVVADSIYLTVQRNTDYFEPNKFPAVVRAVCHDSDLALVE</sequence>
<dbReference type="Gene3D" id="2.40.10.10">
    <property type="entry name" value="Trypsin-like serine proteases"/>
    <property type="match status" value="1"/>
</dbReference>
<evidence type="ECO:0000313" key="1">
    <source>
        <dbReference type="EMBL" id="KAF4711996.1"/>
    </source>
</evidence>
<proteinExistence type="predicted"/>
<dbReference type="AlphaFoldDB" id="A0A7J6QWA0"/>
<feature type="non-terminal residue" evidence="1">
    <location>
        <position position="100"/>
    </location>
</feature>
<feature type="non-terminal residue" evidence="1">
    <location>
        <position position="1"/>
    </location>
</feature>
<dbReference type="Proteomes" id="UP000574390">
    <property type="component" value="Unassembled WGS sequence"/>
</dbReference>
<dbReference type="SUPFAM" id="SSF50494">
    <property type="entry name" value="Trypsin-like serine proteases"/>
    <property type="match status" value="1"/>
</dbReference>
<dbReference type="EMBL" id="JABANM010027023">
    <property type="protein sequence ID" value="KAF4711996.1"/>
    <property type="molecule type" value="Genomic_DNA"/>
</dbReference>
<comment type="caution">
    <text evidence="1">The sequence shown here is derived from an EMBL/GenBank/DDBJ whole genome shotgun (WGS) entry which is preliminary data.</text>
</comment>
<name>A0A7J6QWA0_PEROL</name>
<evidence type="ECO:0000313" key="2">
    <source>
        <dbReference type="Proteomes" id="UP000574390"/>
    </source>
</evidence>
<gene>
    <name evidence="1" type="ORF">FOZ62_016668</name>
</gene>
<accession>A0A7J6QWA0</accession>
<dbReference type="InterPro" id="IPR009003">
    <property type="entry name" value="Peptidase_S1_PA"/>
</dbReference>
<organism evidence="1 2">
    <name type="scientific">Perkinsus olseni</name>
    <name type="common">Perkinsus atlanticus</name>
    <dbReference type="NCBI Taxonomy" id="32597"/>
    <lineage>
        <taxon>Eukaryota</taxon>
        <taxon>Sar</taxon>
        <taxon>Alveolata</taxon>
        <taxon>Perkinsozoa</taxon>
        <taxon>Perkinsea</taxon>
        <taxon>Perkinsida</taxon>
        <taxon>Perkinsidae</taxon>
        <taxon>Perkinsus</taxon>
    </lineage>
</organism>